<proteinExistence type="inferred from homology"/>
<name>A0A8C3IM04_CHRPI</name>
<evidence type="ECO:0000313" key="4">
    <source>
        <dbReference type="Ensembl" id="ENSCPBP00000036499.1"/>
    </source>
</evidence>
<comment type="similarity">
    <text evidence="2">Belongs to the AGR family.</text>
</comment>
<sequence>NMHSFQLLCSLLLCNALVVAAQRKLQKVPEQEEQEEEENITWIRMPQTLSRGWGDEIEWVQTYEEALTRSRNSKKPLMVIHHLEECAYSQALKKAFVSSPEIQKMAQEDFIMLNLVHSSTDDNMAPDGHYVPRILFVDPSMTVRADLTGKYKNRMYAYEPEDISNLIENMRRAKTLLHTEL</sequence>
<dbReference type="PANTHER" id="PTHR15337:SF11">
    <property type="entry name" value="THIOREDOXIN DOMAIN-CONTAINING PROTEIN"/>
    <property type="match status" value="1"/>
</dbReference>
<dbReference type="AlphaFoldDB" id="A0A8C3IM04"/>
<evidence type="ECO:0000313" key="5">
    <source>
        <dbReference type="Proteomes" id="UP000694380"/>
    </source>
</evidence>
<organism evidence="4 5">
    <name type="scientific">Chrysemys picta bellii</name>
    <name type="common">Western painted turtle</name>
    <name type="synonym">Emys bellii</name>
    <dbReference type="NCBI Taxonomy" id="8478"/>
    <lineage>
        <taxon>Eukaryota</taxon>
        <taxon>Metazoa</taxon>
        <taxon>Chordata</taxon>
        <taxon>Craniata</taxon>
        <taxon>Vertebrata</taxon>
        <taxon>Euteleostomi</taxon>
        <taxon>Archelosauria</taxon>
        <taxon>Testudinata</taxon>
        <taxon>Testudines</taxon>
        <taxon>Cryptodira</taxon>
        <taxon>Durocryptodira</taxon>
        <taxon>Testudinoidea</taxon>
        <taxon>Emydidae</taxon>
        <taxon>Chrysemys</taxon>
    </lineage>
</organism>
<dbReference type="GO" id="GO:0005783">
    <property type="term" value="C:endoplasmic reticulum"/>
    <property type="evidence" value="ECO:0007669"/>
    <property type="project" value="TreeGrafter"/>
</dbReference>
<evidence type="ECO:0008006" key="6">
    <source>
        <dbReference type="Google" id="ProtNLM"/>
    </source>
</evidence>
<keyword evidence="5" id="KW-1185">Reference proteome</keyword>
<dbReference type="InterPro" id="IPR036249">
    <property type="entry name" value="Thioredoxin-like_sf"/>
</dbReference>
<dbReference type="InterPro" id="IPR051099">
    <property type="entry name" value="AGR/TXD"/>
</dbReference>
<reference evidence="4" key="1">
    <citation type="submission" date="2025-08" db="UniProtKB">
        <authorList>
            <consortium name="Ensembl"/>
        </authorList>
    </citation>
    <scope>IDENTIFICATION</scope>
</reference>
<reference evidence="4" key="2">
    <citation type="submission" date="2025-09" db="UniProtKB">
        <authorList>
            <consortium name="Ensembl"/>
        </authorList>
    </citation>
    <scope>IDENTIFICATION</scope>
</reference>
<keyword evidence="1 3" id="KW-0732">Signal</keyword>
<dbReference type="Gene3D" id="3.40.30.10">
    <property type="entry name" value="Glutaredoxin"/>
    <property type="match status" value="1"/>
</dbReference>
<dbReference type="Ensembl" id="ENSCPBT00000042805.1">
    <property type="protein sequence ID" value="ENSCPBP00000036499.1"/>
    <property type="gene ID" value="ENSCPBG00000025339.1"/>
</dbReference>
<dbReference type="OMA" id="VIHHKED"/>
<dbReference type="SUPFAM" id="SSF52833">
    <property type="entry name" value="Thioredoxin-like"/>
    <property type="match status" value="1"/>
</dbReference>
<feature type="chain" id="PRO_5034755586" description="AGR3 protein" evidence="3">
    <location>
        <begin position="22"/>
        <end position="181"/>
    </location>
</feature>
<dbReference type="Proteomes" id="UP000694380">
    <property type="component" value="Unplaced"/>
</dbReference>
<evidence type="ECO:0000256" key="3">
    <source>
        <dbReference type="SAM" id="SignalP"/>
    </source>
</evidence>
<protein>
    <recommendedName>
        <fullName evidence="6">AGR3 protein</fullName>
    </recommendedName>
</protein>
<dbReference type="PANTHER" id="PTHR15337">
    <property type="entry name" value="ANTERIOR GRADIENT PROTEIN-RELATED"/>
    <property type="match status" value="1"/>
</dbReference>
<accession>A0A8C3IM04</accession>
<feature type="signal peptide" evidence="3">
    <location>
        <begin position="1"/>
        <end position="21"/>
    </location>
</feature>
<dbReference type="GeneTree" id="ENSGT00530000063273"/>
<dbReference type="FunFam" id="3.40.30.10:FF:000036">
    <property type="entry name" value="anterior gradient protein 2 homolog"/>
    <property type="match status" value="1"/>
</dbReference>
<gene>
    <name evidence="4" type="primary">LOC101936992</name>
</gene>
<evidence type="ECO:0000256" key="1">
    <source>
        <dbReference type="ARBA" id="ARBA00022729"/>
    </source>
</evidence>
<evidence type="ECO:0000256" key="2">
    <source>
        <dbReference type="ARBA" id="ARBA00038124"/>
    </source>
</evidence>
<dbReference type="Pfam" id="PF13899">
    <property type="entry name" value="Thioredoxin_7"/>
    <property type="match status" value="1"/>
</dbReference>